<comment type="caution">
    <text evidence="3">The sequence shown here is derived from an EMBL/GenBank/DDBJ whole genome shotgun (WGS) entry which is preliminary data.</text>
</comment>
<name>A0A507AYZ9_9PEZI</name>
<sequence length="326" mass="32741">MSRALAVALLAQGALAAVNIHYMPDLPEVTPAPTAVEIPGVNQLANIAAAAAATDAPGGLEACADAENLIQFCVTEIPNFTKAANSVIAACMCCSRSSYVAPLYSSCKSYITASAPQYTNDYTLVSIASSLCTAQGRGICSATGLASGTASATASSRTARSSITAASRPAACSSFASIIQSCSRKDDDFLSQSGRQQASCICYSGRTYTTKFDDYASSCASWARTGLSSGYSDIAELSTFCEDYPASRTTSRARGGSSDDDTTTAGSGGGGVGGSGGATTTPDNGPKSTVTVPPPTTTAPPRSPAARNAASGLVVLGAVFAGMLLA</sequence>
<feature type="compositionally biased region" description="Pro residues" evidence="1">
    <location>
        <begin position="292"/>
        <end position="303"/>
    </location>
</feature>
<dbReference type="EMBL" id="SKBQ01000044">
    <property type="protein sequence ID" value="TPX12016.1"/>
    <property type="molecule type" value="Genomic_DNA"/>
</dbReference>
<proteinExistence type="predicted"/>
<reference evidence="3 4" key="1">
    <citation type="submission" date="2019-06" db="EMBL/GenBank/DDBJ databases">
        <title>Draft genome sequence of the filamentous fungus Phialemoniopsis curvata isolated from diesel fuel.</title>
        <authorList>
            <person name="Varaljay V.A."/>
            <person name="Lyon W.J."/>
            <person name="Crouch A.L."/>
            <person name="Drake C.E."/>
            <person name="Hollomon J.M."/>
            <person name="Nadeau L.J."/>
            <person name="Nunn H.S."/>
            <person name="Stevenson B.S."/>
            <person name="Bojanowski C.L."/>
            <person name="Crookes-Goodson W.J."/>
        </authorList>
    </citation>
    <scope>NUCLEOTIDE SEQUENCE [LARGE SCALE GENOMIC DNA]</scope>
    <source>
        <strain evidence="3 4">D216</strain>
    </source>
</reference>
<organism evidence="3 4">
    <name type="scientific">Thyridium curvatum</name>
    <dbReference type="NCBI Taxonomy" id="1093900"/>
    <lineage>
        <taxon>Eukaryota</taxon>
        <taxon>Fungi</taxon>
        <taxon>Dikarya</taxon>
        <taxon>Ascomycota</taxon>
        <taxon>Pezizomycotina</taxon>
        <taxon>Sordariomycetes</taxon>
        <taxon>Sordariomycetidae</taxon>
        <taxon>Thyridiales</taxon>
        <taxon>Thyridiaceae</taxon>
        <taxon>Thyridium</taxon>
    </lineage>
</organism>
<dbReference type="InParanoid" id="A0A507AYZ9"/>
<dbReference type="AlphaFoldDB" id="A0A507AYZ9"/>
<evidence type="ECO:0000313" key="4">
    <source>
        <dbReference type="Proteomes" id="UP000319257"/>
    </source>
</evidence>
<evidence type="ECO:0000256" key="2">
    <source>
        <dbReference type="SAM" id="SignalP"/>
    </source>
</evidence>
<feature type="signal peptide" evidence="2">
    <location>
        <begin position="1"/>
        <end position="16"/>
    </location>
</feature>
<feature type="chain" id="PRO_5021316826" evidence="2">
    <location>
        <begin position="17"/>
        <end position="326"/>
    </location>
</feature>
<keyword evidence="4" id="KW-1185">Reference proteome</keyword>
<feature type="compositionally biased region" description="Gly residues" evidence="1">
    <location>
        <begin position="266"/>
        <end position="277"/>
    </location>
</feature>
<gene>
    <name evidence="3" type="ORF">E0L32_007319</name>
</gene>
<dbReference type="OrthoDB" id="4153189at2759"/>
<evidence type="ECO:0000313" key="3">
    <source>
        <dbReference type="EMBL" id="TPX12016.1"/>
    </source>
</evidence>
<accession>A0A507AYZ9</accession>
<feature type="region of interest" description="Disordered" evidence="1">
    <location>
        <begin position="248"/>
        <end position="306"/>
    </location>
</feature>
<protein>
    <submittedName>
        <fullName evidence="3">Uncharacterized protein</fullName>
    </submittedName>
</protein>
<dbReference type="Proteomes" id="UP000319257">
    <property type="component" value="Unassembled WGS sequence"/>
</dbReference>
<evidence type="ECO:0000256" key="1">
    <source>
        <dbReference type="SAM" id="MobiDB-lite"/>
    </source>
</evidence>
<dbReference type="RefSeq" id="XP_030993727.1">
    <property type="nucleotide sequence ID" value="XM_031142050.1"/>
</dbReference>
<keyword evidence="2" id="KW-0732">Signal</keyword>
<dbReference type="GeneID" id="41974766"/>